<organism evidence="1 2">
    <name type="scientific">Agromyces hippuratus</name>
    <dbReference type="NCBI Taxonomy" id="286438"/>
    <lineage>
        <taxon>Bacteria</taxon>
        <taxon>Bacillati</taxon>
        <taxon>Actinomycetota</taxon>
        <taxon>Actinomycetes</taxon>
        <taxon>Micrococcales</taxon>
        <taxon>Microbacteriaceae</taxon>
        <taxon>Agromyces</taxon>
    </lineage>
</organism>
<sequence>MSAPTSRECTIRGVEGVTCNEIRRGPGMVSEAERDETVARVLSAEQVSIRAGSWCVPGGAEKIVRGE</sequence>
<proteinExistence type="predicted"/>
<protein>
    <submittedName>
        <fullName evidence="1">Uncharacterized protein</fullName>
    </submittedName>
</protein>
<name>A0A852WN21_9MICO</name>
<evidence type="ECO:0000313" key="1">
    <source>
        <dbReference type="EMBL" id="NYG19522.1"/>
    </source>
</evidence>
<evidence type="ECO:0000313" key="2">
    <source>
        <dbReference type="Proteomes" id="UP000549066"/>
    </source>
</evidence>
<keyword evidence="2" id="KW-1185">Reference proteome</keyword>
<gene>
    <name evidence="1" type="ORF">BJY17_000269</name>
</gene>
<accession>A0A852WN21</accession>
<dbReference type="AlphaFoldDB" id="A0A852WN21"/>
<dbReference type="EMBL" id="JACCFI010000001">
    <property type="protein sequence ID" value="NYG19522.1"/>
    <property type="molecule type" value="Genomic_DNA"/>
</dbReference>
<dbReference type="Proteomes" id="UP000549066">
    <property type="component" value="Unassembled WGS sequence"/>
</dbReference>
<reference evidence="1 2" key="1">
    <citation type="submission" date="2020-07" db="EMBL/GenBank/DDBJ databases">
        <title>Sequencing the genomes of 1000 actinobacteria strains.</title>
        <authorList>
            <person name="Klenk H.-P."/>
        </authorList>
    </citation>
    <scope>NUCLEOTIDE SEQUENCE [LARGE SCALE GENOMIC DNA]</scope>
    <source>
        <strain evidence="1 2">DSM 8598</strain>
    </source>
</reference>
<comment type="caution">
    <text evidence="1">The sequence shown here is derived from an EMBL/GenBank/DDBJ whole genome shotgun (WGS) entry which is preliminary data.</text>
</comment>
<dbReference type="RefSeq" id="WP_179549790.1">
    <property type="nucleotide sequence ID" value="NZ_JACCFI010000001.1"/>
</dbReference>